<gene>
    <name evidence="2" type="ORF">RM764_17560</name>
</gene>
<accession>A0ABU2TV05</accession>
<keyword evidence="3" id="KW-1185">Reference proteome</keyword>
<dbReference type="GO" id="GO:0016740">
    <property type="term" value="F:transferase activity"/>
    <property type="evidence" value="ECO:0007669"/>
    <property type="project" value="UniProtKB-KW"/>
</dbReference>
<dbReference type="Pfam" id="PF01636">
    <property type="entry name" value="APH"/>
    <property type="match status" value="1"/>
</dbReference>
<dbReference type="InterPro" id="IPR011009">
    <property type="entry name" value="Kinase-like_dom_sf"/>
</dbReference>
<dbReference type="EC" id="2.7.1.-" evidence="2"/>
<reference evidence="3" key="1">
    <citation type="submission" date="2023-07" db="EMBL/GenBank/DDBJ databases">
        <title>30 novel species of actinomycetes from the DSMZ collection.</title>
        <authorList>
            <person name="Nouioui I."/>
        </authorList>
    </citation>
    <scope>NUCLEOTIDE SEQUENCE [LARGE SCALE GENOMIC DNA]</scope>
    <source>
        <strain evidence="3">DSM 41699</strain>
    </source>
</reference>
<dbReference type="RefSeq" id="WP_311696271.1">
    <property type="nucleotide sequence ID" value="NZ_JAVREY010000018.1"/>
</dbReference>
<evidence type="ECO:0000313" key="2">
    <source>
        <dbReference type="EMBL" id="MDT0464798.1"/>
    </source>
</evidence>
<dbReference type="InterPro" id="IPR002575">
    <property type="entry name" value="Aminoglycoside_PTrfase"/>
</dbReference>
<dbReference type="Gene3D" id="3.90.1200.10">
    <property type="match status" value="1"/>
</dbReference>
<evidence type="ECO:0000313" key="3">
    <source>
        <dbReference type="Proteomes" id="UP001183809"/>
    </source>
</evidence>
<dbReference type="SUPFAM" id="SSF56112">
    <property type="entry name" value="Protein kinase-like (PK-like)"/>
    <property type="match status" value="1"/>
</dbReference>
<dbReference type="Proteomes" id="UP001183809">
    <property type="component" value="Unassembled WGS sequence"/>
</dbReference>
<keyword evidence="2" id="KW-0808">Transferase</keyword>
<evidence type="ECO:0000259" key="1">
    <source>
        <dbReference type="Pfam" id="PF01636"/>
    </source>
</evidence>
<comment type="caution">
    <text evidence="2">The sequence shown here is derived from an EMBL/GenBank/DDBJ whole genome shotgun (WGS) entry which is preliminary data.</text>
</comment>
<protein>
    <submittedName>
        <fullName evidence="2">Aminoglycoside phosphotransferase family protein</fullName>
        <ecNumber evidence="2">2.7.1.-</ecNumber>
    </submittedName>
</protein>
<feature type="domain" description="Aminoglycoside phosphotransferase" evidence="1">
    <location>
        <begin position="25"/>
        <end position="237"/>
    </location>
</feature>
<name>A0ABU2TV05_9ACTN</name>
<sequence length="294" mass="33152">MPPALRRLVESVTDSYVVTVEHPRPGDTRPSLWEVKGPGGERWFGKLHAGAKFHQREVNAYQKWTSALGSDRAPGLVAADARTNTILVTAVPGRGLDALRLPAEQERAAYEQAGALLARFHTAAVDELAPVAAEEPWDEAVVRLLERTAPYVPGHDLALVRALAEQAPPRLPQVSQHGDYMPRNWMWDEAEQRLRIIDFERSELRPAAYRDFSRLRYRILCHRPDLDAAFRHGYGRPLTKEEQTACQVYGATDALDSLAWGIKHRDITLVDEAHTMLENLRREMGKSVWGGRRT</sequence>
<organism evidence="2 3">
    <name type="scientific">Streptomyces gibsoniae</name>
    <dbReference type="NCBI Taxonomy" id="3075529"/>
    <lineage>
        <taxon>Bacteria</taxon>
        <taxon>Bacillati</taxon>
        <taxon>Actinomycetota</taxon>
        <taxon>Actinomycetes</taxon>
        <taxon>Kitasatosporales</taxon>
        <taxon>Streptomycetaceae</taxon>
        <taxon>Streptomyces</taxon>
    </lineage>
</organism>
<proteinExistence type="predicted"/>
<dbReference type="EMBL" id="JAVREY010000018">
    <property type="protein sequence ID" value="MDT0464798.1"/>
    <property type="molecule type" value="Genomic_DNA"/>
</dbReference>